<evidence type="ECO:0000313" key="1">
    <source>
        <dbReference type="EMBL" id="CAM9184571.1"/>
    </source>
</evidence>
<reference evidence="1" key="1">
    <citation type="submission" date="2025-03" db="EMBL/GenBank/DDBJ databases">
        <authorList>
            <consortium name="ELIXIR-Norway"/>
            <consortium name="Elixir Norway"/>
        </authorList>
    </citation>
    <scope>NUCLEOTIDE SEQUENCE</scope>
</reference>
<accession>A0ACB1KG60</accession>
<evidence type="ECO:0000313" key="2">
    <source>
        <dbReference type="Proteomes" id="UP001162501"/>
    </source>
</evidence>
<organism evidence="1 2">
    <name type="scientific">Rangifer tarandus platyrhynchus</name>
    <name type="common">Svalbard reindeer</name>
    <dbReference type="NCBI Taxonomy" id="3082113"/>
    <lineage>
        <taxon>Eukaryota</taxon>
        <taxon>Metazoa</taxon>
        <taxon>Chordata</taxon>
        <taxon>Craniata</taxon>
        <taxon>Vertebrata</taxon>
        <taxon>Euteleostomi</taxon>
        <taxon>Mammalia</taxon>
        <taxon>Eutheria</taxon>
        <taxon>Laurasiatheria</taxon>
        <taxon>Artiodactyla</taxon>
        <taxon>Ruminantia</taxon>
        <taxon>Pecora</taxon>
        <taxon>Cervidae</taxon>
        <taxon>Odocoileinae</taxon>
        <taxon>Rangifer</taxon>
    </lineage>
</organism>
<protein>
    <submittedName>
        <fullName evidence="1">Uncharacterized protein</fullName>
    </submittedName>
</protein>
<gene>
    <name evidence="1" type="ORF">MRATA1EN22A_LOCUS29561</name>
</gene>
<name>A0ACB1KG60_RANTA</name>
<comment type="caution">
    <text evidence="1">The sequence shown here is derived from an EMBL/GenBank/DDBJ whole genome shotgun (WGS) entry which is preliminary data.</text>
</comment>
<sequence length="125" mass="13343">NTETWEEVLVSDRDTVERIGGFLQDGMEVMEGMREAKRQLQVHVTEKGTCCYRDGNGAMPLQLPQASELLGISNKTSAKHVVTLFAAAATALPKIAVAARGCAIAQAPYNLAYAAIVARVPDASP</sequence>
<proteinExistence type="predicted"/>
<dbReference type="Proteomes" id="UP001162501">
    <property type="component" value="Unassembled WGS sequence"/>
</dbReference>
<dbReference type="EMBL" id="CATOBB020000752">
    <property type="protein sequence ID" value="CAM9184571.1"/>
    <property type="molecule type" value="Genomic_DNA"/>
</dbReference>
<feature type="non-terminal residue" evidence="1">
    <location>
        <position position="1"/>
    </location>
</feature>